<evidence type="ECO:0000256" key="3">
    <source>
        <dbReference type="ARBA" id="ARBA00022840"/>
    </source>
</evidence>
<dbReference type="InterPro" id="IPR027417">
    <property type="entry name" value="P-loop_NTPase"/>
</dbReference>
<dbReference type="Pfam" id="PF17871">
    <property type="entry name" value="AAA_lid_9"/>
    <property type="match status" value="1"/>
</dbReference>
<keyword evidence="3" id="KW-0067">ATP-binding</keyword>
<dbReference type="PANTHER" id="PTHR11638:SF18">
    <property type="entry name" value="HEAT SHOCK PROTEIN 104"/>
    <property type="match status" value="1"/>
</dbReference>
<dbReference type="SUPFAM" id="SSF52540">
    <property type="entry name" value="P-loop containing nucleoside triphosphate hydrolases"/>
    <property type="match status" value="2"/>
</dbReference>
<dbReference type="GO" id="GO:0016887">
    <property type="term" value="F:ATP hydrolysis activity"/>
    <property type="evidence" value="ECO:0007669"/>
    <property type="project" value="InterPro"/>
</dbReference>
<comment type="caution">
    <text evidence="7">The sequence shown here is derived from an EMBL/GenBank/DDBJ whole genome shotgun (WGS) entry which is preliminary data.</text>
</comment>
<dbReference type="Gene3D" id="1.10.8.60">
    <property type="match status" value="2"/>
</dbReference>
<dbReference type="GO" id="GO:0005737">
    <property type="term" value="C:cytoplasm"/>
    <property type="evidence" value="ECO:0007669"/>
    <property type="project" value="TreeGrafter"/>
</dbReference>
<dbReference type="InterPro" id="IPR050130">
    <property type="entry name" value="ClpA_ClpB"/>
</dbReference>
<reference evidence="7 8" key="1">
    <citation type="journal article" date="2016" name="Nat. Commun.">
        <title>Thousands of microbial genomes shed light on interconnected biogeochemical processes in an aquifer system.</title>
        <authorList>
            <person name="Anantharaman K."/>
            <person name="Brown C.T."/>
            <person name="Hug L.A."/>
            <person name="Sharon I."/>
            <person name="Castelle C.J."/>
            <person name="Probst A.J."/>
            <person name="Thomas B.C."/>
            <person name="Singh A."/>
            <person name="Wilkins M.J."/>
            <person name="Karaoz U."/>
            <person name="Brodie E.L."/>
            <person name="Williams K.H."/>
            <person name="Hubbard S.S."/>
            <person name="Banfield J.F."/>
        </authorList>
    </citation>
    <scope>NUCLEOTIDE SEQUENCE [LARGE SCALE GENOMIC DNA]</scope>
</reference>
<dbReference type="InterPro" id="IPR041546">
    <property type="entry name" value="ClpA/ClpB_AAA_lid"/>
</dbReference>
<evidence type="ECO:0000256" key="1">
    <source>
        <dbReference type="ARBA" id="ARBA00022737"/>
    </source>
</evidence>
<evidence type="ECO:0000313" key="7">
    <source>
        <dbReference type="EMBL" id="OGL83320.1"/>
    </source>
</evidence>
<dbReference type="GO" id="GO:0034605">
    <property type="term" value="P:cellular response to heat"/>
    <property type="evidence" value="ECO:0007669"/>
    <property type="project" value="TreeGrafter"/>
</dbReference>
<name>A0A1F7UYH4_9BACT</name>
<dbReference type="Pfam" id="PF00004">
    <property type="entry name" value="AAA"/>
    <property type="match status" value="1"/>
</dbReference>
<evidence type="ECO:0008006" key="9">
    <source>
        <dbReference type="Google" id="ProtNLM"/>
    </source>
</evidence>
<evidence type="ECO:0000256" key="4">
    <source>
        <dbReference type="ARBA" id="ARBA00023186"/>
    </source>
</evidence>
<evidence type="ECO:0000256" key="2">
    <source>
        <dbReference type="ARBA" id="ARBA00022741"/>
    </source>
</evidence>
<dbReference type="GO" id="GO:0005524">
    <property type="term" value="F:ATP binding"/>
    <property type="evidence" value="ECO:0007669"/>
    <property type="project" value="UniProtKB-KW"/>
</dbReference>
<evidence type="ECO:0000259" key="6">
    <source>
        <dbReference type="SMART" id="SM01086"/>
    </source>
</evidence>
<dbReference type="InterPro" id="IPR003959">
    <property type="entry name" value="ATPase_AAA_core"/>
</dbReference>
<dbReference type="InterPro" id="IPR001270">
    <property type="entry name" value="ClpA/B"/>
</dbReference>
<dbReference type="Gene3D" id="3.40.50.300">
    <property type="entry name" value="P-loop containing nucleotide triphosphate hydrolases"/>
    <property type="match status" value="2"/>
</dbReference>
<dbReference type="InterPro" id="IPR003593">
    <property type="entry name" value="AAA+_ATPase"/>
</dbReference>
<keyword evidence="1" id="KW-0677">Repeat</keyword>
<feature type="domain" description="AAA+ ATPase" evidence="5">
    <location>
        <begin position="148"/>
        <end position="290"/>
    </location>
</feature>
<proteinExistence type="predicted"/>
<dbReference type="PRINTS" id="PR00300">
    <property type="entry name" value="CLPPROTEASEA"/>
</dbReference>
<dbReference type="Pfam" id="PF07724">
    <property type="entry name" value="AAA_2"/>
    <property type="match status" value="1"/>
</dbReference>
<sequence>MHEQLSVASGFAESVDPTGQQVILGAMLHALLHGRTVVSPVDLFVSAYRSSAFLQELFYEVGVEDEAMEGVLGWLQTREILRARWQEFRKAGGLKPKKNMNRAMTAVATPMLDRVSEDMTSMAARGGISMLIGRDTEMERVLRVFEGGGRSVVLVGPSGVGKQAIVNGVAELMVKEQVPDMLKDRRLVSIDVGRLVAGATPAEAEERLLLALSEVARSRNIALAIPNIDDMVGISTGGGQSLDLSSLLATEMEKGYFVAIATATPQAYRSAIEGTSLGNALTKVDIDEPGKADAIQVLAGSVGTAEAQHQVVFSYAALEACVDLTARYVHDQYLPEKALRVLDEVALYTKQQKGVGALVGREEVAHVVSGIAKVPLTAVTTDEKEKLLNLEDRLHERMIGQDEAVRMVASALRRARAELRSGKRPIANFLFMGPTGVGKTELAKTIAESYFGSEDAMIRLDMSEYQDAGSIHRMLGVPGSGQGGVFTEAVRQSPFGLVLLDELEKAHADILNLFLQVFDDGRLTDAIGRTIDFTQTIIVATSNVGAQFIQDEIRKGTSIERIKTHLIEEELSKEYRPEFLNRFDGIVVFKPLSPEDVTAIAKLMLGRVIATMEEKGIVFSVTDAALKELAVAGYDPQFGARPLRRVIQERVEDPLATLLLEERAKRRDTIVLDAGGEMRVEAAKEL</sequence>
<keyword evidence="4" id="KW-0143">Chaperone</keyword>
<dbReference type="CDD" id="cd19499">
    <property type="entry name" value="RecA-like_ClpB_Hsp104-like"/>
    <property type="match status" value="1"/>
</dbReference>
<evidence type="ECO:0000313" key="8">
    <source>
        <dbReference type="Proteomes" id="UP000176932"/>
    </source>
</evidence>
<accession>A0A1F7UYH4</accession>
<keyword evidence="2" id="KW-0547">Nucleotide-binding</keyword>
<dbReference type="SMART" id="SM01086">
    <property type="entry name" value="ClpB_D2-small"/>
    <property type="match status" value="1"/>
</dbReference>
<dbReference type="Pfam" id="PF10431">
    <property type="entry name" value="ClpB_D2-small"/>
    <property type="match status" value="1"/>
</dbReference>
<dbReference type="Proteomes" id="UP000176932">
    <property type="component" value="Unassembled WGS sequence"/>
</dbReference>
<feature type="domain" description="Clp ATPase C-terminal" evidence="6">
    <location>
        <begin position="592"/>
        <end position="680"/>
    </location>
</feature>
<organism evidence="7 8">
    <name type="scientific">Candidatus Uhrbacteria bacterium RIFCSPLOWO2_01_FULL_53_9</name>
    <dbReference type="NCBI Taxonomy" id="1802403"/>
    <lineage>
        <taxon>Bacteria</taxon>
        <taxon>Candidatus Uhriibacteriota</taxon>
    </lineage>
</organism>
<dbReference type="SMART" id="SM00382">
    <property type="entry name" value="AAA"/>
    <property type="match status" value="2"/>
</dbReference>
<evidence type="ECO:0000259" key="5">
    <source>
        <dbReference type="SMART" id="SM00382"/>
    </source>
</evidence>
<protein>
    <recommendedName>
        <fullName evidence="9">Clp R domain-containing protein</fullName>
    </recommendedName>
</protein>
<gene>
    <name evidence="7" type="ORF">A3B32_03345</name>
</gene>
<dbReference type="EMBL" id="MGEL01000025">
    <property type="protein sequence ID" value="OGL83320.1"/>
    <property type="molecule type" value="Genomic_DNA"/>
</dbReference>
<feature type="domain" description="AAA+ ATPase" evidence="5">
    <location>
        <begin position="425"/>
        <end position="568"/>
    </location>
</feature>
<dbReference type="AlphaFoldDB" id="A0A1F7UYH4"/>
<dbReference type="FunFam" id="3.40.50.300:FF:000025">
    <property type="entry name" value="ATP-dependent Clp protease subunit"/>
    <property type="match status" value="1"/>
</dbReference>
<dbReference type="PANTHER" id="PTHR11638">
    <property type="entry name" value="ATP-DEPENDENT CLP PROTEASE"/>
    <property type="match status" value="1"/>
</dbReference>
<dbReference type="InterPro" id="IPR019489">
    <property type="entry name" value="Clp_ATPase_C"/>
</dbReference>